<comment type="catalytic activity">
    <reaction evidence="1">
        <text>S-ubiquitinyl-[E2 ubiquitin-conjugating enzyme]-L-cysteine + [acceptor protein]-L-lysine = [E2 ubiquitin-conjugating enzyme]-L-cysteine + N(6)-ubiquitinyl-[acceptor protein]-L-lysine.</text>
        <dbReference type="EC" id="2.3.2.26"/>
    </reaction>
</comment>
<protein>
    <recommendedName>
        <fullName evidence="4">HECT-type E3 ubiquitin transferase</fullName>
        <ecNumber evidence="4">2.3.2.26</ecNumber>
    </recommendedName>
</protein>
<dbReference type="GO" id="GO:0032801">
    <property type="term" value="P:receptor catabolic process"/>
    <property type="evidence" value="ECO:0007669"/>
    <property type="project" value="TreeGrafter"/>
</dbReference>
<keyword evidence="16" id="KW-1185">Reference proteome</keyword>
<evidence type="ECO:0000256" key="2">
    <source>
        <dbReference type="ARBA" id="ARBA00004496"/>
    </source>
</evidence>
<dbReference type="PROSITE" id="PS01159">
    <property type="entry name" value="WW_DOMAIN_1"/>
    <property type="match status" value="4"/>
</dbReference>
<evidence type="ECO:0000256" key="10">
    <source>
        <dbReference type="ARBA" id="ARBA00022843"/>
    </source>
</evidence>
<evidence type="ECO:0000313" key="16">
    <source>
        <dbReference type="Proteomes" id="UP001501940"/>
    </source>
</evidence>
<dbReference type="Gene3D" id="3.30.2410.10">
    <property type="entry name" value="Hect, E3 ligase catalytic domain"/>
    <property type="match status" value="1"/>
</dbReference>
<dbReference type="SUPFAM" id="SSF51045">
    <property type="entry name" value="WW domain"/>
    <property type="match status" value="4"/>
</dbReference>
<evidence type="ECO:0000256" key="8">
    <source>
        <dbReference type="ARBA" id="ARBA00022737"/>
    </source>
</evidence>
<keyword evidence="8" id="KW-0677">Repeat</keyword>
<name>A0AAQ5Z3P8_AMPOC</name>
<evidence type="ECO:0000313" key="15">
    <source>
        <dbReference type="Ensembl" id="ENSAOCP00000059557.1"/>
    </source>
</evidence>
<dbReference type="FunFam" id="3.30.2410.10:FF:000001">
    <property type="entry name" value="E3 ubiquitin-protein ligase NEDD4-like"/>
    <property type="match status" value="1"/>
</dbReference>
<feature type="compositionally biased region" description="Polar residues" evidence="12">
    <location>
        <begin position="726"/>
        <end position="747"/>
    </location>
</feature>
<reference evidence="15" key="3">
    <citation type="submission" date="2025-09" db="UniProtKB">
        <authorList>
            <consortium name="Ensembl"/>
        </authorList>
    </citation>
    <scope>IDENTIFICATION</scope>
</reference>
<dbReference type="GO" id="GO:0007528">
    <property type="term" value="P:neuromuscular junction development"/>
    <property type="evidence" value="ECO:0007669"/>
    <property type="project" value="TreeGrafter"/>
</dbReference>
<dbReference type="RefSeq" id="XP_023139985.2">
    <property type="nucleotide sequence ID" value="XM_023284217.3"/>
</dbReference>
<evidence type="ECO:0000259" key="13">
    <source>
        <dbReference type="PROSITE" id="PS50020"/>
    </source>
</evidence>
<feature type="compositionally biased region" description="Acidic residues" evidence="12">
    <location>
        <begin position="502"/>
        <end position="514"/>
    </location>
</feature>
<keyword evidence="7" id="KW-0808">Transferase</keyword>
<feature type="domain" description="WW" evidence="13">
    <location>
        <begin position="536"/>
        <end position="569"/>
    </location>
</feature>
<proteinExistence type="predicted"/>
<evidence type="ECO:0000256" key="5">
    <source>
        <dbReference type="ARBA" id="ARBA00022490"/>
    </source>
</evidence>
<feature type="compositionally biased region" description="Basic residues" evidence="12">
    <location>
        <begin position="1"/>
        <end position="11"/>
    </location>
</feature>
<dbReference type="GO" id="GO:0051049">
    <property type="term" value="P:regulation of transport"/>
    <property type="evidence" value="ECO:0007669"/>
    <property type="project" value="UniProtKB-ARBA"/>
</dbReference>
<feature type="region of interest" description="Disordered" evidence="12">
    <location>
        <begin position="104"/>
        <end position="123"/>
    </location>
</feature>
<feature type="compositionally biased region" description="Polar residues" evidence="12">
    <location>
        <begin position="658"/>
        <end position="672"/>
    </location>
</feature>
<reference evidence="15 16" key="1">
    <citation type="submission" date="2022-01" db="EMBL/GenBank/DDBJ databases">
        <title>A chromosome-scale genome assembly of the false clownfish, Amphiprion ocellaris.</title>
        <authorList>
            <person name="Ryu T."/>
        </authorList>
    </citation>
    <scope>NUCLEOTIDE SEQUENCE [LARGE SCALE GENOMIC DNA]</scope>
</reference>
<dbReference type="FunFam" id="3.90.1750.10:FF:000026">
    <property type="entry name" value="E3 ubiquitin-protein ligase HACE1"/>
    <property type="match status" value="1"/>
</dbReference>
<keyword evidence="10" id="KW-0832">Ubl conjugation</keyword>
<dbReference type="Pfam" id="PF00632">
    <property type="entry name" value="HECT"/>
    <property type="match status" value="1"/>
</dbReference>
<comment type="subcellular location">
    <subcellularLocation>
        <location evidence="2">Cytoplasm</location>
    </subcellularLocation>
</comment>
<dbReference type="InterPro" id="IPR036020">
    <property type="entry name" value="WW_dom_sf"/>
</dbReference>
<keyword evidence="6" id="KW-0597">Phosphoprotein</keyword>
<feature type="domain" description="WW" evidence="13">
    <location>
        <begin position="832"/>
        <end position="865"/>
    </location>
</feature>
<dbReference type="GO" id="GO:0016567">
    <property type="term" value="P:protein ubiquitination"/>
    <property type="evidence" value="ECO:0007669"/>
    <property type="project" value="TreeGrafter"/>
</dbReference>
<dbReference type="CTD" id="619412"/>
<dbReference type="PANTHER" id="PTHR11254:SF282">
    <property type="entry name" value="E3 UBIQUITIN-PROTEIN LIGASE NEDD4"/>
    <property type="match status" value="1"/>
</dbReference>
<feature type="domain" description="HECT" evidence="14">
    <location>
        <begin position="924"/>
        <end position="1258"/>
    </location>
</feature>
<dbReference type="GO" id="GO:0019871">
    <property type="term" value="F:sodium channel inhibitor activity"/>
    <property type="evidence" value="ECO:0007669"/>
    <property type="project" value="TreeGrafter"/>
</dbReference>
<dbReference type="AlphaFoldDB" id="A0AAQ5Z3P8"/>
<feature type="compositionally biased region" description="Pro residues" evidence="12">
    <location>
        <begin position="749"/>
        <end position="766"/>
    </location>
</feature>
<dbReference type="Pfam" id="PF00397">
    <property type="entry name" value="WW"/>
    <property type="match status" value="4"/>
</dbReference>
<dbReference type="FunFam" id="3.30.2160.10:FF:000001">
    <property type="entry name" value="E3 ubiquitin-protein ligase NEDD4-like"/>
    <property type="match status" value="1"/>
</dbReference>
<accession>A0AAQ5Z3P8</accession>
<dbReference type="CDD" id="cd00201">
    <property type="entry name" value="WW"/>
    <property type="match status" value="4"/>
</dbReference>
<dbReference type="SMART" id="SM00456">
    <property type="entry name" value="WW"/>
    <property type="match status" value="4"/>
</dbReference>
<evidence type="ECO:0000256" key="7">
    <source>
        <dbReference type="ARBA" id="ARBA00022679"/>
    </source>
</evidence>
<dbReference type="InterPro" id="IPR035892">
    <property type="entry name" value="C2_domain_sf"/>
</dbReference>
<dbReference type="Ensembl" id="ENSAOCT00000076599.1">
    <property type="protein sequence ID" value="ENSAOCP00000059557.1"/>
    <property type="gene ID" value="ENSAOCG00000005074.2"/>
</dbReference>
<dbReference type="GeneID" id="111577781"/>
<sequence>MARRLRLHFASRRSNTDPLSESLSSHGEESGVGVSAHSPTESLAHSSVHLKVTPLSPDYGSNRYSSVFIPRVNTGGCNKKSIVQISLQPCGKLSGELDGSIEDGDPVVSEGGAGTGSDGGSCSSSMASDAGYCSSNSIFEPEAPEKHRTTQERSVLSCKSKVPLRRCSSLVIFPKSPCSTPPASPVSPVALPALPPLRGSNQSSLQTSASEYSQDDEEAICKGSTTTAVSGLRHPKGNCSTEFRDTKHMVQFNIPLQDEPKCKMEDRSKVMELSSALDRSNRHSSCVLLHFAHQRPMISGKGATTTATVNVEYPETHYPATHPEGEHNKHKKLYRSTSACLFSSTKPSEKNHKVCSAEKGQERPEENHCHRAIQRSFSLEVPYANTGISCHVSNPKLSSPCSPHVHIHLSPGCPAKLPGSVTDVNTSHKGNNAPKSPGQNTKTRDDFLGQVDVPLNQIPTENPNSERPYTFRDFLLHPRSHKSRVKGHLRLKMTFLPKNSGSEEETTDQSEDTDPGGWELLENQDMSGPRESQLLPPLPPGWEERQDNLGRIYFVNHETRTTQWLRPSVQDANLETRRIQNNDTDVEHAFITRRQISDHDESNTQESPESWEIITEDESTLYHSNNQITSPPPQAPADFHPFIDELRNVHITGATAGEQRTSQTNHASNSIHSSRRGSAQASGGEEHPVNPVLLPTTAGLPPGWEEKRDSKGRRYYINHNSRTTTWTRPLIQRTSDATAQSSASVRRSPTPPQPPAPTAPPTPPEESPQSTPSPEAPYESGLLPSGWEVRSAPNGRPFFIDHITKTTTWEDPRLKIPVHMRRRPSLDPSDLGPLPPGWEERVHSDGRIFYIDHNTKTTQWDDPRLQNSAITGPAVPYSRDYKQKYDYFRKKLKKPADIPNRFEMKMRRNAVLEDSYRRILSVKKADLLKARLWVEFEGEKGLDYGGLAREWFFLMSKEMFNPYYGLFEYSATDNYTLQINPNSGLCNEDHLSYFKFIGRVAGMAVYHGKLLDAFFIRPFYKMMLQKPITLQDMESVDSEYFNSLMWILENDPTDLDLRFTIDEELFGQTHQHELKPGGTEIVVTNENKKEYIHHVMQWRFVNRIQKQMTAFKEGFFELIPQDLIKIFDENELELLMCGLGDVDVNDWKANTKYKNSYCSNHVVIQWFWKTVLLMDAEKRIRLLQFVTGTSRVPMNGFAELYGSNGPQLFTIEQWGTRDKLPRAHTCFNRLDLPPYESFEELREKLHIAIENAQGFDGVD</sequence>
<dbReference type="FunFam" id="3.90.1750.10:FF:000001">
    <property type="entry name" value="E3 ubiquitin-protein ligase NEDD4-like"/>
    <property type="match status" value="1"/>
</dbReference>
<reference evidence="15" key="2">
    <citation type="submission" date="2025-08" db="UniProtKB">
        <authorList>
            <consortium name="Ensembl"/>
        </authorList>
    </citation>
    <scope>IDENTIFICATION</scope>
</reference>
<dbReference type="InterPro" id="IPR000569">
    <property type="entry name" value="HECT_dom"/>
</dbReference>
<feature type="region of interest" description="Disordered" evidence="12">
    <location>
        <begin position="420"/>
        <end position="445"/>
    </location>
</feature>
<evidence type="ECO:0000256" key="11">
    <source>
        <dbReference type="PROSITE-ProRule" id="PRU00104"/>
    </source>
</evidence>
<dbReference type="FunFam" id="2.20.70.10:FF:000045">
    <property type="entry name" value="E3 ubiquitin-protein ligase NEDD4-like"/>
    <property type="match status" value="1"/>
</dbReference>
<dbReference type="InterPro" id="IPR035983">
    <property type="entry name" value="Hect_E3_ubiquitin_ligase"/>
</dbReference>
<dbReference type="GO" id="GO:0005737">
    <property type="term" value="C:cytoplasm"/>
    <property type="evidence" value="ECO:0007669"/>
    <property type="project" value="UniProtKB-SubCell"/>
</dbReference>
<dbReference type="PANTHER" id="PTHR11254">
    <property type="entry name" value="HECT DOMAIN UBIQUITIN-PROTEIN LIGASE"/>
    <property type="match status" value="1"/>
</dbReference>
<feature type="compositionally biased region" description="Low complexity" evidence="12">
    <location>
        <begin position="19"/>
        <end position="35"/>
    </location>
</feature>
<feature type="domain" description="WW" evidence="13">
    <location>
        <begin position="781"/>
        <end position="814"/>
    </location>
</feature>
<comment type="pathway">
    <text evidence="3">Protein modification; protein ubiquitination.</text>
</comment>
<evidence type="ECO:0000256" key="9">
    <source>
        <dbReference type="ARBA" id="ARBA00022786"/>
    </source>
</evidence>
<dbReference type="CDD" id="cd00078">
    <property type="entry name" value="HECTc"/>
    <property type="match status" value="1"/>
</dbReference>
<dbReference type="Proteomes" id="UP001501940">
    <property type="component" value="Chromosome 1"/>
</dbReference>
<dbReference type="Gene3D" id="3.30.2160.10">
    <property type="entry name" value="Hect, E3 ligase catalytic domain"/>
    <property type="match status" value="1"/>
</dbReference>
<dbReference type="Gene3D" id="2.20.70.10">
    <property type="match status" value="3"/>
</dbReference>
<feature type="region of interest" description="Disordered" evidence="12">
    <location>
        <begin position="726"/>
        <end position="789"/>
    </location>
</feature>
<evidence type="ECO:0000256" key="4">
    <source>
        <dbReference type="ARBA" id="ARBA00012485"/>
    </source>
</evidence>
<keyword evidence="9 11" id="KW-0833">Ubl conjugation pathway</keyword>
<feature type="domain" description="WW" evidence="13">
    <location>
        <begin position="698"/>
        <end position="731"/>
    </location>
</feature>
<dbReference type="GO" id="GO:0048814">
    <property type="term" value="P:regulation of dendrite morphogenesis"/>
    <property type="evidence" value="ECO:0007669"/>
    <property type="project" value="TreeGrafter"/>
</dbReference>
<feature type="compositionally biased region" description="Polar residues" evidence="12">
    <location>
        <begin position="422"/>
        <end position="441"/>
    </location>
</feature>
<dbReference type="GeneTree" id="ENSGT00940000158905"/>
<dbReference type="InterPro" id="IPR001202">
    <property type="entry name" value="WW_dom"/>
</dbReference>
<evidence type="ECO:0000256" key="1">
    <source>
        <dbReference type="ARBA" id="ARBA00000885"/>
    </source>
</evidence>
<feature type="compositionally biased region" description="Low complexity" evidence="12">
    <location>
        <begin position="767"/>
        <end position="777"/>
    </location>
</feature>
<dbReference type="GO" id="GO:0061630">
    <property type="term" value="F:ubiquitin protein ligase activity"/>
    <property type="evidence" value="ECO:0007669"/>
    <property type="project" value="UniProtKB-EC"/>
</dbReference>
<feature type="region of interest" description="Disordered" evidence="12">
    <location>
        <begin position="655"/>
        <end position="708"/>
    </location>
</feature>
<dbReference type="EC" id="2.3.2.26" evidence="4"/>
<feature type="region of interest" description="Disordered" evidence="12">
    <location>
        <begin position="495"/>
        <end position="539"/>
    </location>
</feature>
<dbReference type="SUPFAM" id="SSF56204">
    <property type="entry name" value="Hect, E3 ligase catalytic domain"/>
    <property type="match status" value="1"/>
</dbReference>
<evidence type="ECO:0000256" key="3">
    <source>
        <dbReference type="ARBA" id="ARBA00004906"/>
    </source>
</evidence>
<evidence type="ECO:0000256" key="6">
    <source>
        <dbReference type="ARBA" id="ARBA00022553"/>
    </source>
</evidence>
<dbReference type="GO" id="GO:0031623">
    <property type="term" value="P:receptor internalization"/>
    <property type="evidence" value="ECO:0007669"/>
    <property type="project" value="TreeGrafter"/>
</dbReference>
<dbReference type="GO" id="GO:0006511">
    <property type="term" value="P:ubiquitin-dependent protein catabolic process"/>
    <property type="evidence" value="ECO:0007669"/>
    <property type="project" value="TreeGrafter"/>
</dbReference>
<organism evidence="15 16">
    <name type="scientific">Amphiprion ocellaris</name>
    <name type="common">Clown anemonefish</name>
    <dbReference type="NCBI Taxonomy" id="80972"/>
    <lineage>
        <taxon>Eukaryota</taxon>
        <taxon>Metazoa</taxon>
        <taxon>Chordata</taxon>
        <taxon>Craniata</taxon>
        <taxon>Vertebrata</taxon>
        <taxon>Euteleostomi</taxon>
        <taxon>Actinopterygii</taxon>
        <taxon>Neopterygii</taxon>
        <taxon>Teleostei</taxon>
        <taxon>Neoteleostei</taxon>
        <taxon>Acanthomorphata</taxon>
        <taxon>Ovalentaria</taxon>
        <taxon>Pomacentridae</taxon>
        <taxon>Amphiprion</taxon>
    </lineage>
</organism>
<feature type="region of interest" description="Disordered" evidence="12">
    <location>
        <begin position="1"/>
        <end position="40"/>
    </location>
</feature>
<dbReference type="KEGG" id="aoce:111577781"/>
<dbReference type="FunFam" id="2.20.70.10:FF:000017">
    <property type="entry name" value="E3 ubiquitin-protein ligase"/>
    <property type="match status" value="1"/>
</dbReference>
<evidence type="ECO:0000259" key="14">
    <source>
        <dbReference type="PROSITE" id="PS50237"/>
    </source>
</evidence>
<dbReference type="SMART" id="SM00119">
    <property type="entry name" value="HECTc"/>
    <property type="match status" value="1"/>
</dbReference>
<dbReference type="Gene3D" id="3.90.1750.10">
    <property type="entry name" value="Hect, E3 ligase catalytic domains"/>
    <property type="match status" value="1"/>
</dbReference>
<dbReference type="Gene3D" id="2.60.40.150">
    <property type="entry name" value="C2 domain"/>
    <property type="match status" value="1"/>
</dbReference>
<dbReference type="PROSITE" id="PS50237">
    <property type="entry name" value="HECT"/>
    <property type="match status" value="1"/>
</dbReference>
<keyword evidence="5" id="KW-0963">Cytoplasm</keyword>
<feature type="active site" description="Glycyl thioester intermediate" evidence="11">
    <location>
        <position position="1226"/>
    </location>
</feature>
<evidence type="ECO:0000256" key="12">
    <source>
        <dbReference type="SAM" id="MobiDB-lite"/>
    </source>
</evidence>
<dbReference type="PROSITE" id="PS50020">
    <property type="entry name" value="WW_DOMAIN_2"/>
    <property type="match status" value="4"/>
</dbReference>
<dbReference type="InterPro" id="IPR050409">
    <property type="entry name" value="E3_ubiq-protein_ligase"/>
</dbReference>